<accession>A0A4R6GRB8</accession>
<dbReference type="PROSITE" id="PS51257">
    <property type="entry name" value="PROKAR_LIPOPROTEIN"/>
    <property type="match status" value="1"/>
</dbReference>
<name>A0A4R6GRB8_9BACT</name>
<dbReference type="EMBL" id="SNWI01000009">
    <property type="protein sequence ID" value="TDN97733.1"/>
    <property type="molecule type" value="Genomic_DNA"/>
</dbReference>
<evidence type="ECO:0000313" key="2">
    <source>
        <dbReference type="Proteomes" id="UP000294848"/>
    </source>
</evidence>
<gene>
    <name evidence="1" type="ORF">DET52_109135</name>
</gene>
<proteinExistence type="predicted"/>
<sequence length="158" mass="18025">MRELGKFLLVLLILGLIGCGLVLTVLSLAFSDKKEIIELYNSTADEKIYLLKTSWGLNDSRMAIGLNNSLKGGFKHKYPDKYVSTGTGDYPILYKLDNDTLHIYGGTFKKPTIDKFMTNIKLHELNVSTRIHYSQNYKTMGLKIFPEFQTYLIENFGK</sequence>
<organism evidence="1 2">
    <name type="scientific">Sunxiuqinia elliptica</name>
    <dbReference type="NCBI Taxonomy" id="655355"/>
    <lineage>
        <taxon>Bacteria</taxon>
        <taxon>Pseudomonadati</taxon>
        <taxon>Bacteroidota</taxon>
        <taxon>Bacteroidia</taxon>
        <taxon>Marinilabiliales</taxon>
        <taxon>Prolixibacteraceae</taxon>
        <taxon>Sunxiuqinia</taxon>
    </lineage>
</organism>
<dbReference type="Proteomes" id="UP000294848">
    <property type="component" value="Unassembled WGS sequence"/>
</dbReference>
<dbReference type="AlphaFoldDB" id="A0A4R6GRB8"/>
<reference evidence="1 2" key="1">
    <citation type="submission" date="2019-03" db="EMBL/GenBank/DDBJ databases">
        <title>Freshwater and sediment microbial communities from various areas in North America, analyzing microbe dynamics in response to fracking.</title>
        <authorList>
            <person name="Lamendella R."/>
        </authorList>
    </citation>
    <scope>NUCLEOTIDE SEQUENCE [LARGE SCALE GENOMIC DNA]</scope>
    <source>
        <strain evidence="1 2">114D</strain>
    </source>
</reference>
<protein>
    <submittedName>
        <fullName evidence="1">Uncharacterized protein</fullName>
    </submittedName>
</protein>
<dbReference type="OrthoDB" id="673691at2"/>
<evidence type="ECO:0000313" key="1">
    <source>
        <dbReference type="EMBL" id="TDN97733.1"/>
    </source>
</evidence>
<dbReference type="RefSeq" id="WP_133466321.1">
    <property type="nucleotide sequence ID" value="NZ_SNWI01000009.1"/>
</dbReference>
<comment type="caution">
    <text evidence="1">The sequence shown here is derived from an EMBL/GenBank/DDBJ whole genome shotgun (WGS) entry which is preliminary data.</text>
</comment>